<evidence type="ECO:0000256" key="10">
    <source>
        <dbReference type="ARBA" id="ARBA00022759"/>
    </source>
</evidence>
<dbReference type="Pfam" id="PF14223">
    <property type="entry name" value="Retrotran_gag_2"/>
    <property type="match status" value="1"/>
</dbReference>
<evidence type="ECO:0000256" key="23">
    <source>
        <dbReference type="SAM" id="MobiDB-lite"/>
    </source>
</evidence>
<evidence type="ECO:0000256" key="12">
    <source>
        <dbReference type="ARBA" id="ARBA00022840"/>
    </source>
</evidence>
<dbReference type="InterPro" id="IPR054722">
    <property type="entry name" value="PolX-like_BBD"/>
</dbReference>
<dbReference type="GO" id="GO:0006310">
    <property type="term" value="P:DNA recombination"/>
    <property type="evidence" value="ECO:0007669"/>
    <property type="project" value="UniProtKB-KW"/>
</dbReference>
<evidence type="ECO:0000256" key="2">
    <source>
        <dbReference type="ARBA" id="ARBA00022578"/>
    </source>
</evidence>
<dbReference type="GO" id="GO:0015074">
    <property type="term" value="P:DNA integration"/>
    <property type="evidence" value="ECO:0007669"/>
    <property type="project" value="UniProtKB-KW"/>
</dbReference>
<keyword evidence="16" id="KW-0695">RNA-directed DNA polymerase</keyword>
<evidence type="ECO:0000313" key="25">
    <source>
        <dbReference type="EMBL" id="MBW0534545.1"/>
    </source>
</evidence>
<evidence type="ECO:0000256" key="20">
    <source>
        <dbReference type="ARBA" id="ARBA00023268"/>
    </source>
</evidence>
<comment type="catalytic activity">
    <reaction evidence="22">
        <text>DNA(n) + a 2'-deoxyribonucleoside 5'-triphosphate = DNA(n+1) + diphosphate</text>
        <dbReference type="Rhea" id="RHEA:22508"/>
        <dbReference type="Rhea" id="RHEA-COMP:17339"/>
        <dbReference type="Rhea" id="RHEA-COMP:17340"/>
        <dbReference type="ChEBI" id="CHEBI:33019"/>
        <dbReference type="ChEBI" id="CHEBI:61560"/>
        <dbReference type="ChEBI" id="CHEBI:173112"/>
        <dbReference type="EC" id="2.7.7.7"/>
    </reaction>
</comment>
<evidence type="ECO:0000256" key="4">
    <source>
        <dbReference type="ARBA" id="ARBA00022670"/>
    </source>
</evidence>
<evidence type="ECO:0000256" key="19">
    <source>
        <dbReference type="ARBA" id="ARBA00023172"/>
    </source>
</evidence>
<dbReference type="Gene3D" id="3.30.420.10">
    <property type="entry name" value="Ribonuclease H-like superfamily/Ribonuclease H"/>
    <property type="match status" value="1"/>
</dbReference>
<keyword evidence="15" id="KW-0229">DNA integration</keyword>
<evidence type="ECO:0000256" key="18">
    <source>
        <dbReference type="ARBA" id="ARBA00023113"/>
    </source>
</evidence>
<evidence type="ECO:0000256" key="15">
    <source>
        <dbReference type="ARBA" id="ARBA00022908"/>
    </source>
</evidence>
<evidence type="ECO:0000256" key="8">
    <source>
        <dbReference type="ARBA" id="ARBA00022741"/>
    </source>
</evidence>
<feature type="region of interest" description="Disordered" evidence="23">
    <location>
        <begin position="732"/>
        <end position="777"/>
    </location>
</feature>
<comment type="function">
    <text evidence="1">The aspartyl protease (PR) mediates the proteolytic cleavages of the Gag and Gag-Pol polyproteins after assembly of the VLP.</text>
</comment>
<name>A0A9Q3FC25_9BASI</name>
<protein>
    <recommendedName>
        <fullName evidence="24">Integrase catalytic domain-containing protein</fullName>
    </recommendedName>
</protein>
<evidence type="ECO:0000313" key="26">
    <source>
        <dbReference type="Proteomes" id="UP000765509"/>
    </source>
</evidence>
<feature type="domain" description="Integrase catalytic" evidence="24">
    <location>
        <begin position="464"/>
        <end position="630"/>
    </location>
</feature>
<evidence type="ECO:0000259" key="24">
    <source>
        <dbReference type="PROSITE" id="PS50994"/>
    </source>
</evidence>
<keyword evidence="4" id="KW-0645">Protease</keyword>
<dbReference type="GO" id="GO:0032196">
    <property type="term" value="P:transposition"/>
    <property type="evidence" value="ECO:0007669"/>
    <property type="project" value="UniProtKB-KW"/>
</dbReference>
<dbReference type="PANTHER" id="PTHR42648">
    <property type="entry name" value="TRANSPOSASE, PUTATIVE-RELATED"/>
    <property type="match status" value="1"/>
</dbReference>
<dbReference type="InterPro" id="IPR057670">
    <property type="entry name" value="SH3_retrovirus"/>
</dbReference>
<dbReference type="InterPro" id="IPR039537">
    <property type="entry name" value="Retrotran_Ty1/copia-like"/>
</dbReference>
<dbReference type="GO" id="GO:0004519">
    <property type="term" value="F:endonuclease activity"/>
    <property type="evidence" value="ECO:0007669"/>
    <property type="project" value="UniProtKB-KW"/>
</dbReference>
<keyword evidence="3" id="KW-1188">Viral release from host cell</keyword>
<dbReference type="SUPFAM" id="SSF56672">
    <property type="entry name" value="DNA/RNA polymerases"/>
    <property type="match status" value="1"/>
</dbReference>
<keyword evidence="13" id="KW-0460">Magnesium</keyword>
<evidence type="ECO:0000256" key="3">
    <source>
        <dbReference type="ARBA" id="ARBA00022612"/>
    </source>
</evidence>
<keyword evidence="5" id="KW-0548">Nucleotidyltransferase</keyword>
<reference evidence="25" key="1">
    <citation type="submission" date="2021-03" db="EMBL/GenBank/DDBJ databases">
        <title>Draft genome sequence of rust myrtle Austropuccinia psidii MF-1, a brazilian biotype.</title>
        <authorList>
            <person name="Quecine M.C."/>
            <person name="Pachon D.M.R."/>
            <person name="Bonatelli M.L."/>
            <person name="Correr F.H."/>
            <person name="Franceschini L.M."/>
            <person name="Leite T.F."/>
            <person name="Margarido G.R.A."/>
            <person name="Almeida C.A."/>
            <person name="Ferrarezi J.A."/>
            <person name="Labate C.A."/>
        </authorList>
    </citation>
    <scope>NUCLEOTIDE SEQUENCE</scope>
    <source>
        <strain evidence="25">MF-1</strain>
    </source>
</reference>
<evidence type="ECO:0000256" key="6">
    <source>
        <dbReference type="ARBA" id="ARBA00022722"/>
    </source>
</evidence>
<evidence type="ECO:0000256" key="1">
    <source>
        <dbReference type="ARBA" id="ARBA00002180"/>
    </source>
</evidence>
<evidence type="ECO:0000256" key="7">
    <source>
        <dbReference type="ARBA" id="ARBA00022723"/>
    </source>
</evidence>
<keyword evidence="26" id="KW-1185">Reference proteome</keyword>
<dbReference type="GO" id="GO:0006508">
    <property type="term" value="P:proteolysis"/>
    <property type="evidence" value="ECO:0007669"/>
    <property type="project" value="UniProtKB-KW"/>
</dbReference>
<dbReference type="Pfam" id="PF00665">
    <property type="entry name" value="rve"/>
    <property type="match status" value="1"/>
</dbReference>
<dbReference type="InterPro" id="IPR043502">
    <property type="entry name" value="DNA/RNA_pol_sf"/>
</dbReference>
<dbReference type="PANTHER" id="PTHR42648:SF11">
    <property type="entry name" value="TRANSPOSON TY4-P GAG-POL POLYPROTEIN"/>
    <property type="match status" value="1"/>
</dbReference>
<evidence type="ECO:0000256" key="9">
    <source>
        <dbReference type="ARBA" id="ARBA00022750"/>
    </source>
</evidence>
<dbReference type="Proteomes" id="UP000765509">
    <property type="component" value="Unassembled WGS sequence"/>
</dbReference>
<keyword evidence="14" id="KW-0694">RNA-binding</keyword>
<evidence type="ECO:0000256" key="22">
    <source>
        <dbReference type="ARBA" id="ARBA00049244"/>
    </source>
</evidence>
<dbReference type="SUPFAM" id="SSF53098">
    <property type="entry name" value="Ribonuclease H-like"/>
    <property type="match status" value="1"/>
</dbReference>
<dbReference type="InterPro" id="IPR012337">
    <property type="entry name" value="RNaseH-like_sf"/>
</dbReference>
<feature type="non-terminal residue" evidence="25">
    <location>
        <position position="1148"/>
    </location>
</feature>
<dbReference type="EMBL" id="AVOT02039476">
    <property type="protein sequence ID" value="MBW0534545.1"/>
    <property type="molecule type" value="Genomic_DNA"/>
</dbReference>
<keyword evidence="8" id="KW-0547">Nucleotide-binding</keyword>
<dbReference type="InterPro" id="IPR001584">
    <property type="entry name" value="Integrase_cat-core"/>
</dbReference>
<keyword evidence="9" id="KW-0064">Aspartyl protease</keyword>
<dbReference type="Pfam" id="PF22936">
    <property type="entry name" value="Pol_BBD"/>
    <property type="match status" value="1"/>
</dbReference>
<feature type="compositionally biased region" description="Acidic residues" evidence="23">
    <location>
        <begin position="738"/>
        <end position="761"/>
    </location>
</feature>
<dbReference type="InterPro" id="IPR013103">
    <property type="entry name" value="RVT_2"/>
</dbReference>
<keyword evidence="11" id="KW-0378">Hydrolase</keyword>
<keyword evidence="18" id="KW-0917">Virion maturation</keyword>
<dbReference type="Pfam" id="PF07727">
    <property type="entry name" value="RVT_2"/>
    <property type="match status" value="1"/>
</dbReference>
<keyword evidence="2" id="KW-0815">Transposition</keyword>
<evidence type="ECO:0000256" key="21">
    <source>
        <dbReference type="ARBA" id="ARBA00048173"/>
    </source>
</evidence>
<accession>A0A9Q3FC25</accession>
<dbReference type="PROSITE" id="PS50994">
    <property type="entry name" value="INTEGRASE"/>
    <property type="match status" value="1"/>
</dbReference>
<sequence length="1148" mass="130821">MSEQIGKDINHVPILEGKNFPLWNILIEVELSARGLREICNSDGPPNSDPITINNWNKLNLEAIQLILSRLHPDIIVTVVDAVTVKNAKALWKKINDKYAAQTITNRGRTWLRWECLRFNGNIEEYVKECQSILFDIAGIGITLPQDIMAYSILGKVSRDSNAYDHVIDSMVLTMNATINPQQVLDKLSELLQHKNTKNAFQKTIKSEENQSSALLTKSSDFPYKITYVCRDGKHNPKNTTHSSEKCWAEHPELRPPPRNKNKKKNIDPETHQTGMEALLTNAEAFSLDKWSLVIDCGATHHMFHNKEVFTKLDLSLNRKIATSDPNSNLVCKGHGTVEIMINDKHFVLENCLYVPNLTKNLVSLLDLCHEPITITRNDSVFHLSQNNSTILSGQIINRLMIVTFNQPASLLTEQSHIAPWHHRLGHPGNNVLKSLGLQPPINKCDICIRGKMTTLPFKSHFVETFKPLDCLHLDVVGPISPPSISGHRYFLTIVDQFTSFKITRFLKNKSEAYEEFVKQQNFMENLHDRKIKMITTDGGGEFLNQRFKELANEKGFKHNVAPPYTPEHNGIAERANRTILDKARCLLLGSKLPHQYWAEAVNTATYLSNILPTPSRNNLSPHYMWNKRPPKIRNIRTFGCKVIFSVPKQKRTWKLAPVGEVGILLGFDNDSSYRILKLKDSKVYNSRHVVFFETEFPLVTENQESNKTPVTFSVDEVQEEYFDCQEFLDNEKAPQDQETDNEQINDENSDDTGSDDEERSDPESDHHPIAKKIRVIGPRHPTLINSDIDENNILPYRRRPKAYLTQSDPVTYNQALKSSTCDLWKMAMKKELQTMKDLNVWSEIPIKKEYKLIGTTWVFKTKRDENGQTLEHKARLCAQGFSQVQGEDYSKTFAPTGKLNSLRTLISLAASKNLSFEQLDIKSAFLNAPLTEDVFLSIPQGLDRDKKNICLKLNKAIYGLKQAPLAWYTHLSNWLIKFGFKISKADSCVFYLNTEEPIWLFLHVDDIGVFGKDLSKFKTAIMKEFHTKMLGVADLMLGIKITHNDDAITLSQNHYIDSLLELYGMSNCKPVSTPLVPNLHLEAATTSEKEEFLALKINYRSAVGCLSYLSSATRPDLSYSVSALSQFLENPGIHHWKAFLHVLRYLK</sequence>
<dbReference type="GO" id="GO:0003964">
    <property type="term" value="F:RNA-directed DNA polymerase activity"/>
    <property type="evidence" value="ECO:0007669"/>
    <property type="project" value="UniProtKB-KW"/>
</dbReference>
<dbReference type="GO" id="GO:0003887">
    <property type="term" value="F:DNA-directed DNA polymerase activity"/>
    <property type="evidence" value="ECO:0007669"/>
    <property type="project" value="UniProtKB-KW"/>
</dbReference>
<evidence type="ECO:0000256" key="14">
    <source>
        <dbReference type="ARBA" id="ARBA00022884"/>
    </source>
</evidence>
<evidence type="ECO:0000256" key="5">
    <source>
        <dbReference type="ARBA" id="ARBA00022695"/>
    </source>
</evidence>
<dbReference type="GO" id="GO:0005634">
    <property type="term" value="C:nucleus"/>
    <property type="evidence" value="ECO:0007669"/>
    <property type="project" value="UniProtKB-ARBA"/>
</dbReference>
<evidence type="ECO:0000256" key="17">
    <source>
        <dbReference type="ARBA" id="ARBA00022932"/>
    </source>
</evidence>
<organism evidence="25 26">
    <name type="scientific">Austropuccinia psidii MF-1</name>
    <dbReference type="NCBI Taxonomy" id="1389203"/>
    <lineage>
        <taxon>Eukaryota</taxon>
        <taxon>Fungi</taxon>
        <taxon>Dikarya</taxon>
        <taxon>Basidiomycota</taxon>
        <taxon>Pucciniomycotina</taxon>
        <taxon>Pucciniomycetes</taxon>
        <taxon>Pucciniales</taxon>
        <taxon>Sphaerophragmiaceae</taxon>
        <taxon>Austropuccinia</taxon>
    </lineage>
</organism>
<evidence type="ECO:0000256" key="11">
    <source>
        <dbReference type="ARBA" id="ARBA00022801"/>
    </source>
</evidence>
<keyword evidence="19" id="KW-0233">DNA recombination</keyword>
<dbReference type="GO" id="GO:0046872">
    <property type="term" value="F:metal ion binding"/>
    <property type="evidence" value="ECO:0007669"/>
    <property type="project" value="UniProtKB-KW"/>
</dbReference>
<keyword evidence="17" id="KW-0808">Transferase</keyword>
<feature type="compositionally biased region" description="Basic and acidic residues" evidence="23">
    <location>
        <begin position="243"/>
        <end position="256"/>
    </location>
</feature>
<keyword evidence="17" id="KW-0239">DNA-directed DNA polymerase</keyword>
<dbReference type="GO" id="GO:0003723">
    <property type="term" value="F:RNA binding"/>
    <property type="evidence" value="ECO:0007669"/>
    <property type="project" value="UniProtKB-KW"/>
</dbReference>
<proteinExistence type="predicted"/>
<comment type="catalytic activity">
    <reaction evidence="21">
        <text>DNA(n) + a 2'-deoxyribonucleoside 5'-triphosphate = DNA(n+1) + diphosphate</text>
        <dbReference type="Rhea" id="RHEA:22508"/>
        <dbReference type="Rhea" id="RHEA-COMP:17339"/>
        <dbReference type="Rhea" id="RHEA-COMP:17340"/>
        <dbReference type="ChEBI" id="CHEBI:33019"/>
        <dbReference type="ChEBI" id="CHEBI:61560"/>
        <dbReference type="ChEBI" id="CHEBI:173112"/>
        <dbReference type="EC" id="2.7.7.49"/>
    </reaction>
</comment>
<keyword evidence="6" id="KW-0540">Nuclease</keyword>
<dbReference type="OrthoDB" id="8014242at2759"/>
<evidence type="ECO:0000256" key="13">
    <source>
        <dbReference type="ARBA" id="ARBA00022842"/>
    </source>
</evidence>
<feature type="region of interest" description="Disordered" evidence="23">
    <location>
        <begin position="237"/>
        <end position="269"/>
    </location>
</feature>
<dbReference type="AlphaFoldDB" id="A0A9Q3FC25"/>
<dbReference type="GO" id="GO:0005524">
    <property type="term" value="F:ATP binding"/>
    <property type="evidence" value="ECO:0007669"/>
    <property type="project" value="UniProtKB-KW"/>
</dbReference>
<evidence type="ECO:0000256" key="16">
    <source>
        <dbReference type="ARBA" id="ARBA00022918"/>
    </source>
</evidence>
<keyword evidence="10" id="KW-0255">Endonuclease</keyword>
<gene>
    <name evidence="25" type="ORF">O181_074260</name>
</gene>
<keyword evidence="7" id="KW-0479">Metal-binding</keyword>
<comment type="caution">
    <text evidence="25">The sequence shown here is derived from an EMBL/GenBank/DDBJ whole genome shotgun (WGS) entry which is preliminary data.</text>
</comment>
<keyword evidence="20" id="KW-0511">Multifunctional enzyme</keyword>
<keyword evidence="12" id="KW-0067">ATP-binding</keyword>
<dbReference type="InterPro" id="IPR036397">
    <property type="entry name" value="RNaseH_sf"/>
</dbReference>
<dbReference type="GO" id="GO:0004190">
    <property type="term" value="F:aspartic-type endopeptidase activity"/>
    <property type="evidence" value="ECO:0007669"/>
    <property type="project" value="UniProtKB-KW"/>
</dbReference>
<dbReference type="Pfam" id="PF25597">
    <property type="entry name" value="SH3_retrovirus"/>
    <property type="match status" value="1"/>
</dbReference>